<dbReference type="EMBL" id="BDUD01000001">
    <property type="protein sequence ID" value="GBG18413.1"/>
    <property type="molecule type" value="Genomic_DNA"/>
</dbReference>
<dbReference type="GO" id="GO:0009279">
    <property type="term" value="C:cell outer membrane"/>
    <property type="evidence" value="ECO:0007669"/>
    <property type="project" value="TreeGrafter"/>
</dbReference>
<gene>
    <name evidence="5" type="ORF">NIES4072_20780</name>
</gene>
<comment type="caution">
    <text evidence="5">The sequence shown here is derived from an EMBL/GenBank/DDBJ whole genome shotgun (WGS) entry which is preliminary data.</text>
</comment>
<dbReference type="AlphaFoldDB" id="A0A2R5FQA2"/>
<feature type="transmembrane region" description="Helical" evidence="4">
    <location>
        <begin position="21"/>
        <end position="43"/>
    </location>
</feature>
<evidence type="ECO:0000313" key="5">
    <source>
        <dbReference type="EMBL" id="GBG18413.1"/>
    </source>
</evidence>
<dbReference type="SMART" id="SM00028">
    <property type="entry name" value="TPR"/>
    <property type="match status" value="7"/>
</dbReference>
<accession>A0A2R5FQA2</accession>
<evidence type="ECO:0000256" key="1">
    <source>
        <dbReference type="ARBA" id="ARBA00022737"/>
    </source>
</evidence>
<protein>
    <submittedName>
        <fullName evidence="5">TPR repeat-containing protein</fullName>
    </submittedName>
</protein>
<keyword evidence="6" id="KW-1185">Reference proteome</keyword>
<keyword evidence="2 3" id="KW-0802">TPR repeat</keyword>
<dbReference type="Proteomes" id="UP000245124">
    <property type="component" value="Unassembled WGS sequence"/>
</dbReference>
<dbReference type="PANTHER" id="PTHR44858:SF1">
    <property type="entry name" value="UDP-N-ACETYLGLUCOSAMINE--PEPTIDE N-ACETYLGLUCOSAMINYLTRANSFERASE SPINDLY-RELATED"/>
    <property type="match status" value="1"/>
</dbReference>
<dbReference type="InterPro" id="IPR011990">
    <property type="entry name" value="TPR-like_helical_dom_sf"/>
</dbReference>
<dbReference type="SUPFAM" id="SSF48452">
    <property type="entry name" value="TPR-like"/>
    <property type="match status" value="2"/>
</dbReference>
<dbReference type="Pfam" id="PF13432">
    <property type="entry name" value="TPR_16"/>
    <property type="match status" value="1"/>
</dbReference>
<evidence type="ECO:0000256" key="3">
    <source>
        <dbReference type="PROSITE-ProRule" id="PRU00339"/>
    </source>
</evidence>
<keyword evidence="4" id="KW-1133">Transmembrane helix</keyword>
<keyword evidence="4" id="KW-0472">Membrane</keyword>
<dbReference type="PROSITE" id="PS50293">
    <property type="entry name" value="TPR_REGION"/>
    <property type="match status" value="1"/>
</dbReference>
<proteinExistence type="predicted"/>
<dbReference type="GO" id="GO:0046813">
    <property type="term" value="P:receptor-mediated virion attachment to host cell"/>
    <property type="evidence" value="ECO:0007669"/>
    <property type="project" value="TreeGrafter"/>
</dbReference>
<dbReference type="InterPro" id="IPR019734">
    <property type="entry name" value="TPR_rpt"/>
</dbReference>
<dbReference type="Pfam" id="PF13414">
    <property type="entry name" value="TPR_11"/>
    <property type="match status" value="2"/>
</dbReference>
<dbReference type="PROSITE" id="PS50005">
    <property type="entry name" value="TPR"/>
    <property type="match status" value="4"/>
</dbReference>
<feature type="repeat" description="TPR" evidence="3">
    <location>
        <begin position="130"/>
        <end position="163"/>
    </location>
</feature>
<keyword evidence="1" id="KW-0677">Repeat</keyword>
<reference evidence="5 6" key="1">
    <citation type="submission" date="2017-06" db="EMBL/GenBank/DDBJ databases">
        <title>Genome sequencing of cyanobaciteial culture collection at National Institute for Environmental Studies (NIES).</title>
        <authorList>
            <person name="Hirose Y."/>
            <person name="Shimura Y."/>
            <person name="Fujisawa T."/>
            <person name="Nakamura Y."/>
            <person name="Kawachi M."/>
        </authorList>
    </citation>
    <scope>NUCLEOTIDE SEQUENCE [LARGE SCALE GENOMIC DNA]</scope>
    <source>
        <strain evidence="5 6">NIES-4072</strain>
    </source>
</reference>
<feature type="repeat" description="TPR" evidence="3">
    <location>
        <begin position="62"/>
        <end position="95"/>
    </location>
</feature>
<evidence type="ECO:0000256" key="4">
    <source>
        <dbReference type="SAM" id="Phobius"/>
    </source>
</evidence>
<dbReference type="Pfam" id="PF13181">
    <property type="entry name" value="TPR_8"/>
    <property type="match status" value="1"/>
</dbReference>
<organism evidence="5 6">
    <name type="scientific">Nostoc commune NIES-4072</name>
    <dbReference type="NCBI Taxonomy" id="2005467"/>
    <lineage>
        <taxon>Bacteria</taxon>
        <taxon>Bacillati</taxon>
        <taxon>Cyanobacteriota</taxon>
        <taxon>Cyanophyceae</taxon>
        <taxon>Nostocales</taxon>
        <taxon>Nostocaceae</taxon>
        <taxon>Nostoc</taxon>
    </lineage>
</organism>
<keyword evidence="4" id="KW-0812">Transmembrane</keyword>
<dbReference type="Gene3D" id="1.25.40.10">
    <property type="entry name" value="Tetratricopeptide repeat domain"/>
    <property type="match status" value="3"/>
</dbReference>
<feature type="repeat" description="TPR" evidence="3">
    <location>
        <begin position="96"/>
        <end position="129"/>
    </location>
</feature>
<evidence type="ECO:0000256" key="2">
    <source>
        <dbReference type="ARBA" id="ARBA00022803"/>
    </source>
</evidence>
<name>A0A2R5FQA2_NOSCO</name>
<feature type="repeat" description="TPR" evidence="3">
    <location>
        <begin position="203"/>
        <end position="236"/>
    </location>
</feature>
<dbReference type="PANTHER" id="PTHR44858">
    <property type="entry name" value="TETRATRICOPEPTIDE REPEAT PROTEIN 6"/>
    <property type="match status" value="1"/>
</dbReference>
<evidence type="ECO:0000313" key="6">
    <source>
        <dbReference type="Proteomes" id="UP000245124"/>
    </source>
</evidence>
<sequence>MNFGLRFLQKDCSKNIKEYSLSSFGIMSYLWRLFLSVVIAFPLNFLTLPAHSAPVLITPITAGDLLKLGVDKMRRGNYQEAIENFNQAIDVEKDFAVAYSDRCLAYLQLQDYHQAVTDCTQAINFAPDNFEAYLNRGVAHYRQGDYPGAIVDLNRAVALKPSDFRAYYNRGLARAGDGKDSEAILDFNLALTQIPRISNLILADIYNDRGLAHFALQDTQAAMLDFNLAIHLNANDYRAYFNRACACGRNGDNFGAVRDFSQVIRLNPSNAQAYVNRGVANYRLGYHLGALSDLQKASKYFENQGKKVAYEKTLDLLKSLRQQISSVTEIALF</sequence>
<dbReference type="InterPro" id="IPR050498">
    <property type="entry name" value="Ycf3"/>
</dbReference>